<keyword evidence="5" id="KW-1185">Reference proteome</keyword>
<feature type="domain" description="Thioester reductase (TE)" evidence="3">
    <location>
        <begin position="13"/>
        <end position="52"/>
    </location>
</feature>
<dbReference type="InterPro" id="IPR036291">
    <property type="entry name" value="NAD(P)-bd_dom_sf"/>
</dbReference>
<evidence type="ECO:0000313" key="5">
    <source>
        <dbReference type="Proteomes" id="UP001303473"/>
    </source>
</evidence>
<comment type="caution">
    <text evidence="4">The sequence shown here is derived from an EMBL/GenBank/DDBJ whole genome shotgun (WGS) entry which is preliminary data.</text>
</comment>
<dbReference type="AlphaFoldDB" id="A0AAN6S0Y8"/>
<evidence type="ECO:0000256" key="1">
    <source>
        <dbReference type="ARBA" id="ARBA00022450"/>
    </source>
</evidence>
<proteinExistence type="predicted"/>
<evidence type="ECO:0000256" key="2">
    <source>
        <dbReference type="ARBA" id="ARBA00022553"/>
    </source>
</evidence>
<dbReference type="SUPFAM" id="SSF51735">
    <property type="entry name" value="NAD(P)-binding Rossmann-fold domains"/>
    <property type="match status" value="1"/>
</dbReference>
<dbReference type="PANTHER" id="PTHR43439:SF2">
    <property type="entry name" value="ENZYME, PUTATIVE (JCVI)-RELATED"/>
    <property type="match status" value="1"/>
</dbReference>
<keyword evidence="2" id="KW-0597">Phosphoprotein</keyword>
<accession>A0AAN6S0Y8</accession>
<dbReference type="Proteomes" id="UP001303473">
    <property type="component" value="Unassembled WGS sequence"/>
</dbReference>
<dbReference type="InterPro" id="IPR051414">
    <property type="entry name" value="Adenylate-forming_Reductase"/>
</dbReference>
<evidence type="ECO:0000313" key="4">
    <source>
        <dbReference type="EMBL" id="KAK3935781.1"/>
    </source>
</evidence>
<evidence type="ECO:0000259" key="3">
    <source>
        <dbReference type="Pfam" id="PF07993"/>
    </source>
</evidence>
<feature type="domain" description="Thioester reductase (TE)" evidence="3">
    <location>
        <begin position="73"/>
        <end position="204"/>
    </location>
</feature>
<dbReference type="EMBL" id="MU853908">
    <property type="protein sequence ID" value="KAK3935781.1"/>
    <property type="molecule type" value="Genomic_DNA"/>
</dbReference>
<dbReference type="PANTHER" id="PTHR43439">
    <property type="entry name" value="PHENYLACETATE-COENZYME A LIGASE"/>
    <property type="match status" value="1"/>
</dbReference>
<keyword evidence="1" id="KW-0596">Phosphopantetheine</keyword>
<gene>
    <name evidence="4" type="ORF">QBC46DRAFT_367353</name>
</gene>
<protein>
    <recommendedName>
        <fullName evidence="3">Thioester reductase (TE) domain-containing protein</fullName>
    </recommendedName>
</protein>
<reference evidence="5" key="1">
    <citation type="journal article" date="2023" name="Mol. Phylogenet. Evol.">
        <title>Genome-scale phylogeny and comparative genomics of the fungal order Sordariales.</title>
        <authorList>
            <person name="Hensen N."/>
            <person name="Bonometti L."/>
            <person name="Westerberg I."/>
            <person name="Brannstrom I.O."/>
            <person name="Guillou S."/>
            <person name="Cros-Aarteil S."/>
            <person name="Calhoun S."/>
            <person name="Haridas S."/>
            <person name="Kuo A."/>
            <person name="Mondo S."/>
            <person name="Pangilinan J."/>
            <person name="Riley R."/>
            <person name="LaButti K."/>
            <person name="Andreopoulos B."/>
            <person name="Lipzen A."/>
            <person name="Chen C."/>
            <person name="Yan M."/>
            <person name="Daum C."/>
            <person name="Ng V."/>
            <person name="Clum A."/>
            <person name="Steindorff A."/>
            <person name="Ohm R.A."/>
            <person name="Martin F."/>
            <person name="Silar P."/>
            <person name="Natvig D.O."/>
            <person name="Lalanne C."/>
            <person name="Gautier V."/>
            <person name="Ament-Velasquez S.L."/>
            <person name="Kruys A."/>
            <person name="Hutchinson M.I."/>
            <person name="Powell A.J."/>
            <person name="Barry K."/>
            <person name="Miller A.N."/>
            <person name="Grigoriev I.V."/>
            <person name="Debuchy R."/>
            <person name="Gladieux P."/>
            <person name="Hiltunen Thoren M."/>
            <person name="Johannesson H."/>
        </authorList>
    </citation>
    <scope>NUCLEOTIDE SEQUENCE [LARGE SCALE GENOMIC DNA]</scope>
    <source>
        <strain evidence="5">CBS 340.73</strain>
    </source>
</reference>
<dbReference type="Pfam" id="PF07993">
    <property type="entry name" value="NAD_binding_4"/>
    <property type="match status" value="2"/>
</dbReference>
<dbReference type="Gene3D" id="3.40.50.720">
    <property type="entry name" value="NAD(P)-binding Rossmann-like Domain"/>
    <property type="match status" value="1"/>
</dbReference>
<organism evidence="4 5">
    <name type="scientific">Diplogelasinospora grovesii</name>
    <dbReference type="NCBI Taxonomy" id="303347"/>
    <lineage>
        <taxon>Eukaryota</taxon>
        <taxon>Fungi</taxon>
        <taxon>Dikarya</taxon>
        <taxon>Ascomycota</taxon>
        <taxon>Pezizomycotina</taxon>
        <taxon>Sordariomycetes</taxon>
        <taxon>Sordariomycetidae</taxon>
        <taxon>Sordariales</taxon>
        <taxon>Diplogelasinosporaceae</taxon>
        <taxon>Diplogelasinospora</taxon>
    </lineage>
</organism>
<sequence>MEGKGDKPWTVLLTGSTGSLGTHILSSLQALPPTMIRKIYCLNRSKDAKQKQAAALDFRGLPPLKEERVFFIKATFVHFLMPLEGFRQHIEGVRDFLQFSYRSPRHPPFLYVSSLGIAYSSNMHQIPEEISYDLLAGGYSQSKYVAERMVEAYVRSTGLPAAVMRVGQIAGPVHGGGNIGALLSTLGQHNDIDWIPVDIVSQIIMEIAEYVIGRPAHTGASMVFNIANPVTVPFDSLLPHLTGIAINTVPCEEWVRLLQQSATNRPTAPGTPGVKLLGLYKSAFTPGKSPF</sequence>
<name>A0AAN6S0Y8_9PEZI</name>
<dbReference type="InterPro" id="IPR013120">
    <property type="entry name" value="FAR_NAD-bd"/>
</dbReference>